<evidence type="ECO:0000313" key="9">
    <source>
        <dbReference type="Proteomes" id="UP000291142"/>
    </source>
</evidence>
<dbReference type="AlphaFoldDB" id="A0A4Q9FGJ4"/>
<feature type="transmembrane region" description="Helical" evidence="6">
    <location>
        <begin position="32"/>
        <end position="55"/>
    </location>
</feature>
<feature type="transmembrane region" description="Helical" evidence="6">
    <location>
        <begin position="254"/>
        <end position="273"/>
    </location>
</feature>
<dbReference type="EMBL" id="SIRT01000001">
    <property type="protein sequence ID" value="TBN06389.1"/>
    <property type="molecule type" value="Genomic_DNA"/>
</dbReference>
<proteinExistence type="predicted"/>
<feature type="transmembrane region" description="Helical" evidence="6">
    <location>
        <begin position="167"/>
        <end position="188"/>
    </location>
</feature>
<feature type="transmembrane region" description="Helical" evidence="6">
    <location>
        <begin position="325"/>
        <end position="346"/>
    </location>
</feature>
<feature type="transmembrane region" description="Helical" evidence="6">
    <location>
        <begin position="414"/>
        <end position="436"/>
    </location>
</feature>
<dbReference type="PROSITE" id="PS50850">
    <property type="entry name" value="MFS"/>
    <property type="match status" value="1"/>
</dbReference>
<keyword evidence="5 6" id="KW-0472">Membrane</keyword>
<dbReference type="OrthoDB" id="924673at2"/>
<evidence type="ECO:0000256" key="4">
    <source>
        <dbReference type="ARBA" id="ARBA00022989"/>
    </source>
</evidence>
<keyword evidence="3 6" id="KW-0812">Transmembrane</keyword>
<dbReference type="Pfam" id="PF07690">
    <property type="entry name" value="MFS_1"/>
    <property type="match status" value="1"/>
</dbReference>
<evidence type="ECO:0000256" key="5">
    <source>
        <dbReference type="ARBA" id="ARBA00023136"/>
    </source>
</evidence>
<evidence type="ECO:0000259" key="7">
    <source>
        <dbReference type="PROSITE" id="PS50850"/>
    </source>
</evidence>
<dbReference type="InterPro" id="IPR011701">
    <property type="entry name" value="MFS"/>
</dbReference>
<feature type="transmembrane region" description="Helical" evidence="6">
    <location>
        <begin position="100"/>
        <end position="121"/>
    </location>
</feature>
<protein>
    <submittedName>
        <fullName evidence="8">MFS transporter</fullName>
    </submittedName>
</protein>
<feature type="transmembrane region" description="Helical" evidence="6">
    <location>
        <begin position="352"/>
        <end position="375"/>
    </location>
</feature>
<feature type="transmembrane region" description="Helical" evidence="6">
    <location>
        <begin position="387"/>
        <end position="408"/>
    </location>
</feature>
<feature type="domain" description="Major facilitator superfamily (MFS) profile" evidence="7">
    <location>
        <begin position="249"/>
        <end position="462"/>
    </location>
</feature>
<dbReference type="SUPFAM" id="SSF103473">
    <property type="entry name" value="MFS general substrate transporter"/>
    <property type="match status" value="1"/>
</dbReference>
<dbReference type="Gene3D" id="1.20.1250.20">
    <property type="entry name" value="MFS general substrate transporter like domains"/>
    <property type="match status" value="2"/>
</dbReference>
<dbReference type="InterPro" id="IPR036259">
    <property type="entry name" value="MFS_trans_sf"/>
</dbReference>
<keyword evidence="9" id="KW-1185">Reference proteome</keyword>
<keyword evidence="4 6" id="KW-1133">Transmembrane helix</keyword>
<evidence type="ECO:0000256" key="3">
    <source>
        <dbReference type="ARBA" id="ARBA00022692"/>
    </source>
</evidence>
<organism evidence="8 9">
    <name type="scientific">Hyunsoonleella flava</name>
    <dbReference type="NCBI Taxonomy" id="2527939"/>
    <lineage>
        <taxon>Bacteria</taxon>
        <taxon>Pseudomonadati</taxon>
        <taxon>Bacteroidota</taxon>
        <taxon>Flavobacteriia</taxon>
        <taxon>Flavobacteriales</taxon>
        <taxon>Flavobacteriaceae</taxon>
    </lineage>
</organism>
<reference evidence="8 9" key="1">
    <citation type="submission" date="2019-02" db="EMBL/GenBank/DDBJ databases">
        <title>Hyunsoonleella sp., isolated from marine sediment.</title>
        <authorList>
            <person name="Liu B.-T."/>
        </authorList>
    </citation>
    <scope>NUCLEOTIDE SEQUENCE [LARGE SCALE GENOMIC DNA]</scope>
    <source>
        <strain evidence="8 9">T58</strain>
    </source>
</reference>
<feature type="transmembrane region" description="Helical" evidence="6">
    <location>
        <begin position="67"/>
        <end position="88"/>
    </location>
</feature>
<evidence type="ECO:0000256" key="6">
    <source>
        <dbReference type="SAM" id="Phobius"/>
    </source>
</evidence>
<comment type="caution">
    <text evidence="8">The sequence shown here is derived from an EMBL/GenBank/DDBJ whole genome shotgun (WGS) entry which is preliminary data.</text>
</comment>
<evidence type="ECO:0000313" key="8">
    <source>
        <dbReference type="EMBL" id="TBN06389.1"/>
    </source>
</evidence>
<feature type="transmembrane region" description="Helical" evidence="6">
    <location>
        <begin position="293"/>
        <end position="316"/>
    </location>
</feature>
<feature type="transmembrane region" description="Helical" evidence="6">
    <location>
        <begin position="127"/>
        <end position="146"/>
    </location>
</feature>
<dbReference type="PANTHER" id="PTHR12778">
    <property type="entry name" value="SOLUTE CARRIER FAMILY 33 ACETYL-COA TRANSPORTER -RELATED"/>
    <property type="match status" value="1"/>
</dbReference>
<dbReference type="InterPro" id="IPR020846">
    <property type="entry name" value="MFS_dom"/>
</dbReference>
<keyword evidence="2" id="KW-0813">Transport</keyword>
<accession>A0A4Q9FGJ4</accession>
<dbReference type="Proteomes" id="UP000291142">
    <property type="component" value="Unassembled WGS sequence"/>
</dbReference>
<dbReference type="PANTHER" id="PTHR12778:SF10">
    <property type="entry name" value="MAJOR FACILITATOR SUPERFAMILY DOMAIN-CONTAINING PROTEIN 3"/>
    <property type="match status" value="1"/>
</dbReference>
<dbReference type="GO" id="GO:0022857">
    <property type="term" value="F:transmembrane transporter activity"/>
    <property type="evidence" value="ECO:0007669"/>
    <property type="project" value="InterPro"/>
</dbReference>
<dbReference type="InterPro" id="IPR004752">
    <property type="entry name" value="AmpG_permease/AT-1"/>
</dbReference>
<dbReference type="GO" id="GO:0016020">
    <property type="term" value="C:membrane"/>
    <property type="evidence" value="ECO:0007669"/>
    <property type="project" value="UniProtKB-SubCell"/>
</dbReference>
<evidence type="ECO:0000256" key="1">
    <source>
        <dbReference type="ARBA" id="ARBA00004141"/>
    </source>
</evidence>
<sequence length="462" mass="51313">MTLIIIHSYTVLQLRLNRKFSRNLTASAISRYFSFSTLYIAQGIPEGITFFAIPAWLAMNNKTPLEIATFVGIIGIPWSFKIIVAPLMDRFTFLAMGRKRPWVIFGQLGLILSFLSIAFIADPLNNLTALATVGFLISFFGAFQDVATDGMAVDVIPPDEQARANGLMWGSKIIGTSLSLVIGTALINSIGFKSAIASLSIAVALIMIVPIYFTERPGEKTMPWSKGKANAKSKKTQLRSWSQILKSLYRVIRLKGSIIFGIASFVIGTMYGLMDTLFPIFSVQELGWTNTSFSQVFSIASIIGGVLGMFVGGYLVDYFGKIKMLMFYLTVIATIIAIFALTSNFWSNNIVIYMFIVGYYTLYTFLCIAVFASAMQLCWKTVAATQFTLYMALSNMGRASGSALLGVLKTYFTWDYVFLFVAILPLIMALLMKFVCFDKHRKKIDSFSILDKVLVTPQVIKD</sequence>
<evidence type="ECO:0000256" key="2">
    <source>
        <dbReference type="ARBA" id="ARBA00022448"/>
    </source>
</evidence>
<name>A0A4Q9FGJ4_9FLAO</name>
<comment type="subcellular location">
    <subcellularLocation>
        <location evidence="1">Membrane</location>
        <topology evidence="1">Multi-pass membrane protein</topology>
    </subcellularLocation>
</comment>
<gene>
    <name evidence="8" type="ORF">EYD45_00440</name>
</gene>
<feature type="transmembrane region" description="Helical" evidence="6">
    <location>
        <begin position="194"/>
        <end position="213"/>
    </location>
</feature>